<dbReference type="AlphaFoldDB" id="A0A7J7RTH2"/>
<proteinExistence type="predicted"/>
<sequence>MCPQPMYMPLTGIEPGTLQSPGRRSSTEPNRLWPESLLFTVLQVPPRAVRLHCMARRRRWWPGDGWRLPCWSAEAVCPMQSRGVRVLSTGRVPVVGRVSYAPKSCCSKLGCLSASLKDECTSELFCSGCN</sequence>
<name>A0A7J7RTH2_PIPKU</name>
<accession>A0A7J7RTH2</accession>
<reference evidence="1 2" key="1">
    <citation type="journal article" date="2020" name="Nature">
        <title>Six reference-quality genomes reveal evolution of bat adaptations.</title>
        <authorList>
            <person name="Jebb D."/>
            <person name="Huang Z."/>
            <person name="Pippel M."/>
            <person name="Hughes G.M."/>
            <person name="Lavrichenko K."/>
            <person name="Devanna P."/>
            <person name="Winkler S."/>
            <person name="Jermiin L.S."/>
            <person name="Skirmuntt E.C."/>
            <person name="Katzourakis A."/>
            <person name="Burkitt-Gray L."/>
            <person name="Ray D.A."/>
            <person name="Sullivan K.A.M."/>
            <person name="Roscito J.G."/>
            <person name="Kirilenko B.M."/>
            <person name="Davalos L.M."/>
            <person name="Corthals A.P."/>
            <person name="Power M.L."/>
            <person name="Jones G."/>
            <person name="Ransome R.D."/>
            <person name="Dechmann D.K.N."/>
            <person name="Locatelli A.G."/>
            <person name="Puechmaille S.J."/>
            <person name="Fedrigo O."/>
            <person name="Jarvis E.D."/>
            <person name="Hiller M."/>
            <person name="Vernes S.C."/>
            <person name="Myers E.W."/>
            <person name="Teeling E.C."/>
        </authorList>
    </citation>
    <scope>NUCLEOTIDE SEQUENCE [LARGE SCALE GENOMIC DNA]</scope>
    <source>
        <strain evidence="1">MPipKuh1</strain>
        <tissue evidence="1">Flight muscle</tissue>
    </source>
</reference>
<protein>
    <submittedName>
        <fullName evidence="1">Uncharacterized protein</fullName>
    </submittedName>
</protein>
<evidence type="ECO:0000313" key="2">
    <source>
        <dbReference type="Proteomes" id="UP000558488"/>
    </source>
</evidence>
<comment type="caution">
    <text evidence="1">The sequence shown here is derived from an EMBL/GenBank/DDBJ whole genome shotgun (WGS) entry which is preliminary data.</text>
</comment>
<organism evidence="1 2">
    <name type="scientific">Pipistrellus kuhlii</name>
    <name type="common">Kuhl's pipistrelle</name>
    <dbReference type="NCBI Taxonomy" id="59472"/>
    <lineage>
        <taxon>Eukaryota</taxon>
        <taxon>Metazoa</taxon>
        <taxon>Chordata</taxon>
        <taxon>Craniata</taxon>
        <taxon>Vertebrata</taxon>
        <taxon>Euteleostomi</taxon>
        <taxon>Mammalia</taxon>
        <taxon>Eutheria</taxon>
        <taxon>Laurasiatheria</taxon>
        <taxon>Chiroptera</taxon>
        <taxon>Yangochiroptera</taxon>
        <taxon>Vespertilionidae</taxon>
        <taxon>Pipistrellus</taxon>
    </lineage>
</organism>
<dbReference type="Proteomes" id="UP000558488">
    <property type="component" value="Unassembled WGS sequence"/>
</dbReference>
<gene>
    <name evidence="1" type="ORF">mPipKuh1_010244</name>
</gene>
<keyword evidence="2" id="KW-1185">Reference proteome</keyword>
<dbReference type="EMBL" id="JACAGB010000059">
    <property type="protein sequence ID" value="KAF6279466.1"/>
    <property type="molecule type" value="Genomic_DNA"/>
</dbReference>
<evidence type="ECO:0000313" key="1">
    <source>
        <dbReference type="EMBL" id="KAF6279466.1"/>
    </source>
</evidence>